<feature type="compositionally biased region" description="Polar residues" evidence="1">
    <location>
        <begin position="398"/>
        <end position="408"/>
    </location>
</feature>
<dbReference type="AlphaFoldDB" id="A0A0L7KQ38"/>
<evidence type="ECO:0000256" key="1">
    <source>
        <dbReference type="SAM" id="MobiDB-lite"/>
    </source>
</evidence>
<dbReference type="Pfam" id="PF03732">
    <property type="entry name" value="Retrotrans_gag"/>
    <property type="match status" value="1"/>
</dbReference>
<organism evidence="3 4">
    <name type="scientific">Operophtera brumata</name>
    <name type="common">Winter moth</name>
    <name type="synonym">Phalaena brumata</name>
    <dbReference type="NCBI Taxonomy" id="104452"/>
    <lineage>
        <taxon>Eukaryota</taxon>
        <taxon>Metazoa</taxon>
        <taxon>Ecdysozoa</taxon>
        <taxon>Arthropoda</taxon>
        <taxon>Hexapoda</taxon>
        <taxon>Insecta</taxon>
        <taxon>Pterygota</taxon>
        <taxon>Neoptera</taxon>
        <taxon>Endopterygota</taxon>
        <taxon>Lepidoptera</taxon>
        <taxon>Glossata</taxon>
        <taxon>Ditrysia</taxon>
        <taxon>Geometroidea</taxon>
        <taxon>Geometridae</taxon>
        <taxon>Larentiinae</taxon>
        <taxon>Operophtera</taxon>
    </lineage>
</organism>
<dbReference type="Proteomes" id="UP000037510">
    <property type="component" value="Unassembled WGS sequence"/>
</dbReference>
<accession>A0A0L7KQ38</accession>
<comment type="caution">
    <text evidence="3">The sequence shown here is derived from an EMBL/GenBank/DDBJ whole genome shotgun (WGS) entry which is preliminary data.</text>
</comment>
<protein>
    <submittedName>
        <fullName evidence="3">Gag polyprotein</fullName>
    </submittedName>
</protein>
<dbReference type="SUPFAM" id="SSF56672">
    <property type="entry name" value="DNA/RNA polymerases"/>
    <property type="match status" value="1"/>
</dbReference>
<evidence type="ECO:0000313" key="3">
    <source>
        <dbReference type="EMBL" id="KOB65407.1"/>
    </source>
</evidence>
<dbReference type="Gene3D" id="3.10.10.10">
    <property type="entry name" value="HIV Type 1 Reverse Transcriptase, subunit A, domain 1"/>
    <property type="match status" value="1"/>
</dbReference>
<name>A0A0L7KQ38_OPEBR</name>
<feature type="domain" description="Retrotransposon gag" evidence="2">
    <location>
        <begin position="210"/>
        <end position="293"/>
    </location>
</feature>
<feature type="compositionally biased region" description="Low complexity" evidence="1">
    <location>
        <begin position="367"/>
        <end position="390"/>
    </location>
</feature>
<sequence>METHPIKFLLLNKNELSYEVLIRGEEPAATVLKLRNQVNKVTSLFPSEDIQESGVESEADYEGVSLSFKELISRIKSLQERYETNLYERTKALAHHIYYRINRMDRTGIAEKYAKLLKEFNNQYAILSKLAQINSSNTASTVEQTNAGQSLSIGVPTSGSSNCERNHISDLQKLKFNGKSCVHVFIQRMNEFCMSRNISHTKLLTYGIEMFTEQALHWYRSVKDDVNSWDDLTKLLVADFSQFDYDYRLVSEIRSRTQGDAENIVIYFAMMSELFSRLSKPMSEAEKLEILLHNIRPCYANVLVSHGSSIDSIDTLRSLCRNYEKIQALSAQFREPPRVTTETLAPDLAFSRPQENSQLRPYNKQNYYANRNGNYNNSSANANSNQSYKSYNRHNTDKSTNQQTTGNADTERVPVASVDTSAQGNAGHFWLKFELCPKFLNSITLTNKTILTIAEINNSPGFLQSYDELTETQRVTADNVIEQFNHISSAKCGLGRTHLVEHCIDTGEAVPVRQRYYRLSPEKQLILGNELDEMLRLGVVEHCESPWSSPVLLTPKKDGLFS</sequence>
<dbReference type="PANTHER" id="PTHR33223:SF6">
    <property type="entry name" value="CCHC-TYPE DOMAIN-CONTAINING PROTEIN"/>
    <property type="match status" value="1"/>
</dbReference>
<dbReference type="STRING" id="104452.A0A0L7KQ38"/>
<reference evidence="3 4" key="1">
    <citation type="journal article" date="2015" name="Genome Biol. Evol.">
        <title>The genome of winter moth (Operophtera brumata) provides a genomic perspective on sexual dimorphism and phenology.</title>
        <authorList>
            <person name="Derks M.F."/>
            <person name="Smit S."/>
            <person name="Salis L."/>
            <person name="Schijlen E."/>
            <person name="Bossers A."/>
            <person name="Mateman C."/>
            <person name="Pijl A.S."/>
            <person name="de Ridder D."/>
            <person name="Groenen M.A."/>
            <person name="Visser M.E."/>
            <person name="Megens H.J."/>
        </authorList>
    </citation>
    <scope>NUCLEOTIDE SEQUENCE [LARGE SCALE GENOMIC DNA]</scope>
    <source>
        <strain evidence="3">WM2013NL</strain>
        <tissue evidence="3">Head and thorax</tissue>
    </source>
</reference>
<feature type="region of interest" description="Disordered" evidence="1">
    <location>
        <begin position="367"/>
        <end position="411"/>
    </location>
</feature>
<dbReference type="GO" id="GO:0071897">
    <property type="term" value="P:DNA biosynthetic process"/>
    <property type="evidence" value="ECO:0007669"/>
    <property type="project" value="UniProtKB-ARBA"/>
</dbReference>
<dbReference type="PANTHER" id="PTHR33223">
    <property type="entry name" value="CCHC-TYPE DOMAIN-CONTAINING PROTEIN"/>
    <property type="match status" value="1"/>
</dbReference>
<dbReference type="EMBL" id="JTDY01007177">
    <property type="protein sequence ID" value="KOB65407.1"/>
    <property type="molecule type" value="Genomic_DNA"/>
</dbReference>
<dbReference type="InterPro" id="IPR005162">
    <property type="entry name" value="Retrotrans_gag_dom"/>
</dbReference>
<gene>
    <name evidence="3" type="ORF">OBRU01_17787</name>
</gene>
<proteinExistence type="predicted"/>
<dbReference type="InterPro" id="IPR043502">
    <property type="entry name" value="DNA/RNA_pol_sf"/>
</dbReference>
<keyword evidence="4" id="KW-1185">Reference proteome</keyword>
<evidence type="ECO:0000313" key="4">
    <source>
        <dbReference type="Proteomes" id="UP000037510"/>
    </source>
</evidence>
<evidence type="ECO:0000259" key="2">
    <source>
        <dbReference type="Pfam" id="PF03732"/>
    </source>
</evidence>